<evidence type="ECO:0000313" key="5">
    <source>
        <dbReference type="Proteomes" id="UP001595814"/>
    </source>
</evidence>
<reference evidence="5" key="1">
    <citation type="journal article" date="2019" name="Int. J. Syst. Evol. Microbiol.">
        <title>The Global Catalogue of Microorganisms (GCM) 10K type strain sequencing project: providing services to taxonomists for standard genome sequencing and annotation.</title>
        <authorList>
            <consortium name="The Broad Institute Genomics Platform"/>
            <consortium name="The Broad Institute Genome Sequencing Center for Infectious Disease"/>
            <person name="Wu L."/>
            <person name="Ma J."/>
        </authorList>
    </citation>
    <scope>NUCLEOTIDE SEQUENCE [LARGE SCALE GENOMIC DNA]</scope>
    <source>
        <strain evidence="5">CECT 7477</strain>
    </source>
</reference>
<organism evidence="4 5">
    <name type="scientific">Euzebyella saccharophila</name>
    <dbReference type="NCBI Taxonomy" id="679664"/>
    <lineage>
        <taxon>Bacteria</taxon>
        <taxon>Pseudomonadati</taxon>
        <taxon>Bacteroidota</taxon>
        <taxon>Flavobacteriia</taxon>
        <taxon>Flavobacteriales</taxon>
        <taxon>Flavobacteriaceae</taxon>
        <taxon>Euzebyella</taxon>
    </lineage>
</organism>
<gene>
    <name evidence="4" type="ORF">ACFOUT_10050</name>
</gene>
<keyword evidence="1 2" id="KW-0732">Signal</keyword>
<proteinExistence type="predicted"/>
<feature type="domain" description="Secretion system C-terminal sorting" evidence="3">
    <location>
        <begin position="37"/>
        <end position="108"/>
    </location>
</feature>
<keyword evidence="5" id="KW-1185">Reference proteome</keyword>
<dbReference type="InterPro" id="IPR026444">
    <property type="entry name" value="Secre_tail"/>
</dbReference>
<comment type="caution">
    <text evidence="4">The sequence shown here is derived from an EMBL/GenBank/DDBJ whole genome shotgun (WGS) entry which is preliminary data.</text>
</comment>
<name>A0ABV8JUK7_9FLAO</name>
<sequence>MKLKWFLGVILLIMSLAVVAQEEPYSQQTPKPQKVKVFPNPATNVVNIIGLTNSDKANITIYDIYGNPIFSRQWEIRKHALSIPVSSLEAGAYIITINSNQQNVRTKFYKK</sequence>
<evidence type="ECO:0000259" key="3">
    <source>
        <dbReference type="Pfam" id="PF18962"/>
    </source>
</evidence>
<evidence type="ECO:0000256" key="1">
    <source>
        <dbReference type="ARBA" id="ARBA00022729"/>
    </source>
</evidence>
<accession>A0ABV8JUK7</accession>
<evidence type="ECO:0000313" key="4">
    <source>
        <dbReference type="EMBL" id="MFC4096218.1"/>
    </source>
</evidence>
<dbReference type="Proteomes" id="UP001595814">
    <property type="component" value="Unassembled WGS sequence"/>
</dbReference>
<dbReference type="NCBIfam" id="TIGR04183">
    <property type="entry name" value="Por_Secre_tail"/>
    <property type="match status" value="1"/>
</dbReference>
<dbReference type="RefSeq" id="WP_192460182.1">
    <property type="nucleotide sequence ID" value="NZ_JACYFJ010000001.1"/>
</dbReference>
<feature type="signal peptide" evidence="2">
    <location>
        <begin position="1"/>
        <end position="20"/>
    </location>
</feature>
<dbReference type="EMBL" id="JBHSAW010000004">
    <property type="protein sequence ID" value="MFC4096218.1"/>
    <property type="molecule type" value="Genomic_DNA"/>
</dbReference>
<protein>
    <submittedName>
        <fullName evidence="4">T9SS type A sorting domain-containing protein</fullName>
    </submittedName>
</protein>
<dbReference type="Pfam" id="PF18962">
    <property type="entry name" value="Por_Secre_tail"/>
    <property type="match status" value="1"/>
</dbReference>
<evidence type="ECO:0000256" key="2">
    <source>
        <dbReference type="SAM" id="SignalP"/>
    </source>
</evidence>
<feature type="chain" id="PRO_5046241552" evidence="2">
    <location>
        <begin position="21"/>
        <end position="111"/>
    </location>
</feature>